<accession>A0ABV0AEP0</accession>
<name>A0ABV0AEP0_9FLAO</name>
<proteinExistence type="predicted"/>
<evidence type="ECO:0000313" key="1">
    <source>
        <dbReference type="EMBL" id="MEN3324814.1"/>
    </source>
</evidence>
<comment type="caution">
    <text evidence="1">The sequence shown here is derived from an EMBL/GenBank/DDBJ whole genome shotgun (WGS) entry which is preliminary data.</text>
</comment>
<organism evidence="1 2">
    <name type="scientific">Mariniflexile soesokkakense</name>
    <dbReference type="NCBI Taxonomy" id="1343160"/>
    <lineage>
        <taxon>Bacteria</taxon>
        <taxon>Pseudomonadati</taxon>
        <taxon>Bacteroidota</taxon>
        <taxon>Flavobacteriia</taxon>
        <taxon>Flavobacteriales</taxon>
        <taxon>Flavobacteriaceae</taxon>
        <taxon>Mariniflexile</taxon>
    </lineage>
</organism>
<keyword evidence="2" id="KW-1185">Reference proteome</keyword>
<protein>
    <submittedName>
        <fullName evidence="1">Uncharacterized protein</fullName>
    </submittedName>
</protein>
<evidence type="ECO:0000313" key="2">
    <source>
        <dbReference type="Proteomes" id="UP001416393"/>
    </source>
</evidence>
<dbReference type="Proteomes" id="UP001416393">
    <property type="component" value="Unassembled WGS sequence"/>
</dbReference>
<dbReference type="RefSeq" id="WP_346242612.1">
    <property type="nucleotide sequence ID" value="NZ_JAZHYP010000008.1"/>
</dbReference>
<reference evidence="1 2" key="1">
    <citation type="submission" date="2024-01" db="EMBL/GenBank/DDBJ databases">
        <title>Mariniflexile litorale sp. nov., isolated from the shallow sediments of the Sea of Japan.</title>
        <authorList>
            <person name="Romanenko L."/>
            <person name="Bystritskaya E."/>
            <person name="Isaeva M."/>
        </authorList>
    </citation>
    <scope>NUCLEOTIDE SEQUENCE [LARGE SCALE GENOMIC DNA]</scope>
    <source>
        <strain evidence="1 2">KCTC 32427</strain>
    </source>
</reference>
<gene>
    <name evidence="1" type="ORF">VP395_13835</name>
</gene>
<dbReference type="EMBL" id="JAZHYP010000008">
    <property type="protein sequence ID" value="MEN3324814.1"/>
    <property type="molecule type" value="Genomic_DNA"/>
</dbReference>
<sequence length="78" mass="9263">MTLYEFNILSFEEKLATVFDIGIFLDNYITKDIRINCYAIDKFFVELVYNAEFNTITEVRSFKNGNEVEKYSKDIKLL</sequence>